<dbReference type="GO" id="GO:0046872">
    <property type="term" value="F:metal ion binding"/>
    <property type="evidence" value="ECO:0007669"/>
    <property type="project" value="UniProtKB-KW"/>
</dbReference>
<evidence type="ECO:0000256" key="5">
    <source>
        <dbReference type="ARBA" id="ARBA00022723"/>
    </source>
</evidence>
<dbReference type="PATRIC" id="fig|1423746.3.peg.899"/>
<keyword evidence="6 14" id="KW-1133">Transmembrane helix</keyword>
<dbReference type="HAMAP" id="MF_00454">
    <property type="entry name" value="FluC"/>
    <property type="match status" value="1"/>
</dbReference>
<comment type="catalytic activity">
    <reaction evidence="12">
        <text>fluoride(in) = fluoride(out)</text>
        <dbReference type="Rhea" id="RHEA:76159"/>
        <dbReference type="ChEBI" id="CHEBI:17051"/>
    </reaction>
    <physiologicalReaction direction="left-to-right" evidence="12">
        <dbReference type="Rhea" id="RHEA:76160"/>
    </physiologicalReaction>
</comment>
<dbReference type="Proteomes" id="UP000051445">
    <property type="component" value="Unassembled WGS sequence"/>
</dbReference>
<evidence type="ECO:0000256" key="8">
    <source>
        <dbReference type="ARBA" id="ARBA00023065"/>
    </source>
</evidence>
<dbReference type="AlphaFoldDB" id="A0A0R1PAM5"/>
<feature type="transmembrane region" description="Helical" evidence="14">
    <location>
        <begin position="91"/>
        <end position="110"/>
    </location>
</feature>
<feature type="binding site" evidence="14">
    <location>
        <position position="67"/>
    </location>
    <ligand>
        <name>Na(+)</name>
        <dbReference type="ChEBI" id="CHEBI:29101"/>
        <note>structural</note>
    </ligand>
</feature>
<evidence type="ECO:0000313" key="15">
    <source>
        <dbReference type="EMBL" id="KRL27138.1"/>
    </source>
</evidence>
<comment type="subcellular location">
    <subcellularLocation>
        <location evidence="1 14">Cell membrane</location>
        <topology evidence="1 14">Multi-pass membrane protein</topology>
    </subcellularLocation>
</comment>
<dbReference type="GO" id="GO:0140114">
    <property type="term" value="P:cellular detoxification of fluoride"/>
    <property type="evidence" value="ECO:0007669"/>
    <property type="project" value="UniProtKB-UniRule"/>
</dbReference>
<keyword evidence="3 14" id="KW-1003">Cell membrane</keyword>
<dbReference type="Pfam" id="PF02537">
    <property type="entry name" value="CRCB"/>
    <property type="match status" value="1"/>
</dbReference>
<evidence type="ECO:0000256" key="9">
    <source>
        <dbReference type="ARBA" id="ARBA00023136"/>
    </source>
</evidence>
<feature type="transmembrane region" description="Helical" evidence="14">
    <location>
        <begin position="31"/>
        <end position="52"/>
    </location>
</feature>
<evidence type="ECO:0000256" key="3">
    <source>
        <dbReference type="ARBA" id="ARBA00022475"/>
    </source>
</evidence>
<evidence type="ECO:0000256" key="10">
    <source>
        <dbReference type="ARBA" id="ARBA00023303"/>
    </source>
</evidence>
<gene>
    <name evidence="14" type="primary">fluC</name>
    <name evidence="14" type="synonym">crcB</name>
    <name evidence="15" type="ORF">FD27_GL000888</name>
</gene>
<evidence type="ECO:0000256" key="7">
    <source>
        <dbReference type="ARBA" id="ARBA00023053"/>
    </source>
</evidence>
<evidence type="ECO:0000256" key="11">
    <source>
        <dbReference type="ARBA" id="ARBA00035120"/>
    </source>
</evidence>
<keyword evidence="4 14" id="KW-0812">Transmembrane</keyword>
<dbReference type="STRING" id="1423746.FD27_GL000888"/>
<comment type="caution">
    <text evidence="15">The sequence shown here is derived from an EMBL/GenBank/DDBJ whole genome shotgun (WGS) entry which is preliminary data.</text>
</comment>
<name>A0A0R1PAM5_9LACO</name>
<dbReference type="GO" id="GO:0005886">
    <property type="term" value="C:plasma membrane"/>
    <property type="evidence" value="ECO:0007669"/>
    <property type="project" value="UniProtKB-SubCell"/>
</dbReference>
<evidence type="ECO:0000256" key="1">
    <source>
        <dbReference type="ARBA" id="ARBA00004651"/>
    </source>
</evidence>
<keyword evidence="7 14" id="KW-0915">Sodium</keyword>
<comment type="function">
    <text evidence="13 14">Fluoride-specific ion channel. Important for reducing fluoride concentration in the cell, thus reducing its toxicity.</text>
</comment>
<dbReference type="PANTHER" id="PTHR28259:SF16">
    <property type="entry name" value="FLUORIDE-SPECIFIC ION CHANNEL FLUC 2"/>
    <property type="match status" value="1"/>
</dbReference>
<accession>A0A0R1PAM5</accession>
<proteinExistence type="inferred from homology"/>
<feature type="transmembrane region" description="Helical" evidence="14">
    <location>
        <begin position="58"/>
        <end position="79"/>
    </location>
</feature>
<keyword evidence="5 14" id="KW-0479">Metal-binding</keyword>
<organism evidence="15 16">
    <name type="scientific">Limosilactobacillus frumenti DSM 13145</name>
    <dbReference type="NCBI Taxonomy" id="1423746"/>
    <lineage>
        <taxon>Bacteria</taxon>
        <taxon>Bacillati</taxon>
        <taxon>Bacillota</taxon>
        <taxon>Bacilli</taxon>
        <taxon>Lactobacillales</taxon>
        <taxon>Lactobacillaceae</taxon>
        <taxon>Limosilactobacillus</taxon>
    </lineage>
</organism>
<dbReference type="RefSeq" id="WP_057750763.1">
    <property type="nucleotide sequence ID" value="NZ_AZER01000016.1"/>
</dbReference>
<keyword evidence="16" id="KW-1185">Reference proteome</keyword>
<dbReference type="InterPro" id="IPR003691">
    <property type="entry name" value="FluC"/>
</dbReference>
<keyword evidence="9 14" id="KW-0472">Membrane</keyword>
<dbReference type="GO" id="GO:0062054">
    <property type="term" value="F:fluoride channel activity"/>
    <property type="evidence" value="ECO:0007669"/>
    <property type="project" value="UniProtKB-UniRule"/>
</dbReference>
<evidence type="ECO:0000256" key="13">
    <source>
        <dbReference type="ARBA" id="ARBA00049940"/>
    </source>
</evidence>
<feature type="binding site" evidence="14">
    <location>
        <position position="70"/>
    </location>
    <ligand>
        <name>Na(+)</name>
        <dbReference type="ChEBI" id="CHEBI:29101"/>
        <note>structural</note>
    </ligand>
</feature>
<dbReference type="EMBL" id="AZER01000016">
    <property type="protein sequence ID" value="KRL27138.1"/>
    <property type="molecule type" value="Genomic_DNA"/>
</dbReference>
<evidence type="ECO:0000256" key="12">
    <source>
        <dbReference type="ARBA" id="ARBA00035585"/>
    </source>
</evidence>
<evidence type="ECO:0000256" key="2">
    <source>
        <dbReference type="ARBA" id="ARBA00022448"/>
    </source>
</evidence>
<evidence type="ECO:0000256" key="14">
    <source>
        <dbReference type="HAMAP-Rule" id="MF_00454"/>
    </source>
</evidence>
<keyword evidence="10 14" id="KW-0407">Ion channel</keyword>
<keyword evidence="8 14" id="KW-0406">Ion transport</keyword>
<dbReference type="PANTHER" id="PTHR28259">
    <property type="entry name" value="FLUORIDE EXPORT PROTEIN 1-RELATED"/>
    <property type="match status" value="1"/>
</dbReference>
<protein>
    <recommendedName>
        <fullName evidence="14">Fluoride-specific ion channel FluC</fullName>
    </recommendedName>
</protein>
<sequence length="111" mass="12079">MINVGLGSAIGAVVRYLVTTWWKRSQIDWPFATLFINVTGAGLLGLVIRHFGSANGQYLFWGVGVMGGYTTFSTLNTELVAMFDEHAYGKLLSYLVLTYGGGLLAVWLILG</sequence>
<comment type="activity regulation">
    <text evidence="14">Na(+) is not transported, but it plays an essential structural role and its presence is essential for fluoride channel function.</text>
</comment>
<reference evidence="15 16" key="1">
    <citation type="journal article" date="2015" name="Genome Announc.">
        <title>Expanding the biotechnology potential of lactobacilli through comparative genomics of 213 strains and associated genera.</title>
        <authorList>
            <person name="Sun Z."/>
            <person name="Harris H.M."/>
            <person name="McCann A."/>
            <person name="Guo C."/>
            <person name="Argimon S."/>
            <person name="Zhang W."/>
            <person name="Yang X."/>
            <person name="Jeffery I.B."/>
            <person name="Cooney J.C."/>
            <person name="Kagawa T.F."/>
            <person name="Liu W."/>
            <person name="Song Y."/>
            <person name="Salvetti E."/>
            <person name="Wrobel A."/>
            <person name="Rasinkangas P."/>
            <person name="Parkhill J."/>
            <person name="Rea M.C."/>
            <person name="O'Sullivan O."/>
            <person name="Ritari J."/>
            <person name="Douillard F.P."/>
            <person name="Paul Ross R."/>
            <person name="Yang R."/>
            <person name="Briner A.E."/>
            <person name="Felis G.E."/>
            <person name="de Vos W.M."/>
            <person name="Barrangou R."/>
            <person name="Klaenhammer T.R."/>
            <person name="Caufield P.W."/>
            <person name="Cui Y."/>
            <person name="Zhang H."/>
            <person name="O'Toole P.W."/>
        </authorList>
    </citation>
    <scope>NUCLEOTIDE SEQUENCE [LARGE SCALE GENOMIC DNA]</scope>
    <source>
        <strain evidence="15 16">DSM 13145</strain>
    </source>
</reference>
<evidence type="ECO:0000313" key="16">
    <source>
        <dbReference type="Proteomes" id="UP000051445"/>
    </source>
</evidence>
<dbReference type="OrthoDB" id="9815830at2"/>
<comment type="similarity">
    <text evidence="11 14">Belongs to the fluoride channel Fluc/FEX (TC 1.A.43) family.</text>
</comment>
<keyword evidence="2 14" id="KW-0813">Transport</keyword>
<evidence type="ECO:0000256" key="6">
    <source>
        <dbReference type="ARBA" id="ARBA00022989"/>
    </source>
</evidence>
<evidence type="ECO:0000256" key="4">
    <source>
        <dbReference type="ARBA" id="ARBA00022692"/>
    </source>
</evidence>